<evidence type="ECO:0000256" key="1">
    <source>
        <dbReference type="SAM" id="MobiDB-lite"/>
    </source>
</evidence>
<keyword evidence="2" id="KW-0472">Membrane</keyword>
<feature type="transmembrane region" description="Helical" evidence="2">
    <location>
        <begin position="391"/>
        <end position="417"/>
    </location>
</feature>
<gene>
    <name evidence="3" type="ORF">Cph01nite_31130</name>
</gene>
<evidence type="ECO:0000256" key="2">
    <source>
        <dbReference type="SAM" id="Phobius"/>
    </source>
</evidence>
<dbReference type="RefSeq" id="WP_239069307.1">
    <property type="nucleotide sequence ID" value="NZ_BONP01000024.1"/>
</dbReference>
<comment type="caution">
    <text evidence="3">The sequence shown here is derived from an EMBL/GenBank/DDBJ whole genome shotgun (WGS) entry which is preliminary data.</text>
</comment>
<keyword evidence="2" id="KW-0812">Transmembrane</keyword>
<dbReference type="InterPro" id="IPR012507">
    <property type="entry name" value="YibE_F"/>
</dbReference>
<feature type="transmembrane region" description="Helical" evidence="2">
    <location>
        <begin position="291"/>
        <end position="311"/>
    </location>
</feature>
<name>A0ABQ4DPT2_9CELL</name>
<feature type="region of interest" description="Disordered" evidence="1">
    <location>
        <begin position="1"/>
        <end position="37"/>
    </location>
</feature>
<feature type="transmembrane region" description="Helical" evidence="2">
    <location>
        <begin position="170"/>
        <end position="188"/>
    </location>
</feature>
<proteinExistence type="predicted"/>
<dbReference type="Pfam" id="PF07907">
    <property type="entry name" value="YibE_F"/>
    <property type="match status" value="1"/>
</dbReference>
<evidence type="ECO:0000313" key="3">
    <source>
        <dbReference type="EMBL" id="GIG41351.1"/>
    </source>
</evidence>
<feature type="transmembrane region" description="Helical" evidence="2">
    <location>
        <begin position="195"/>
        <end position="214"/>
    </location>
</feature>
<dbReference type="PANTHER" id="PTHR41771">
    <property type="entry name" value="MEMBRANE PROTEIN-RELATED"/>
    <property type="match status" value="1"/>
</dbReference>
<keyword evidence="2" id="KW-1133">Transmembrane helix</keyword>
<keyword evidence="4" id="KW-1185">Reference proteome</keyword>
<sequence length="434" mass="44137">MSPTEPASTAPDPAREPAAALDTDAGTETGHRHAAARSGGPTRIVLAVVVLVATVAAVLGIAFTWPGGEGPETGLVDPDVTYVGAQVVDARTQACDGTIEDVLPDGTVPQSVDCLQVTARTSGGREVQVFATSGITAADIPAGTRVLLERYPAADGDPEVWAWHDVDRTLPLGTFALAFALVTTLVAGLRGLRALIGLALAFLVLGAYILPALVVGQDGLTVALSGSTAIVVVVLYLAHGVSLRTTTALVGTLLGLAMVTGLGLLGAHAARLQPVTSEDTFALARALGADGVGVLRGVFLCGVVLAGIGVLNDVTITQASAVWELRAADPSASWRTLTARGMRIGRDHIASTVYTIAFAYAGASLPLLLLLELYQQPLLITLTSGAFAEEIVRTLAGATGLVLAIPLTTVVAAIAAVGAPPDRSGQGHAHGHAH</sequence>
<dbReference type="EMBL" id="BONP01000024">
    <property type="protein sequence ID" value="GIG41351.1"/>
    <property type="molecule type" value="Genomic_DNA"/>
</dbReference>
<feature type="transmembrane region" description="Helical" evidence="2">
    <location>
        <begin position="250"/>
        <end position="271"/>
    </location>
</feature>
<dbReference type="PANTHER" id="PTHR41771:SF1">
    <property type="entry name" value="MEMBRANE PROTEIN"/>
    <property type="match status" value="1"/>
</dbReference>
<accession>A0ABQ4DPT2</accession>
<evidence type="ECO:0000313" key="4">
    <source>
        <dbReference type="Proteomes" id="UP000614741"/>
    </source>
</evidence>
<feature type="transmembrane region" description="Helical" evidence="2">
    <location>
        <begin position="44"/>
        <end position="65"/>
    </location>
</feature>
<protein>
    <recommendedName>
        <fullName evidence="5">YibE/F family protein</fullName>
    </recommendedName>
</protein>
<feature type="transmembrane region" description="Helical" evidence="2">
    <location>
        <begin position="220"/>
        <end position="238"/>
    </location>
</feature>
<organism evidence="3 4">
    <name type="scientific">Cellulomonas phragmiteti</name>
    <dbReference type="NCBI Taxonomy" id="478780"/>
    <lineage>
        <taxon>Bacteria</taxon>
        <taxon>Bacillati</taxon>
        <taxon>Actinomycetota</taxon>
        <taxon>Actinomycetes</taxon>
        <taxon>Micrococcales</taxon>
        <taxon>Cellulomonadaceae</taxon>
        <taxon>Cellulomonas</taxon>
    </lineage>
</organism>
<dbReference type="Proteomes" id="UP000614741">
    <property type="component" value="Unassembled WGS sequence"/>
</dbReference>
<feature type="transmembrane region" description="Helical" evidence="2">
    <location>
        <begin position="349"/>
        <end position="371"/>
    </location>
</feature>
<evidence type="ECO:0008006" key="5">
    <source>
        <dbReference type="Google" id="ProtNLM"/>
    </source>
</evidence>
<reference evidence="3 4" key="1">
    <citation type="submission" date="2021-01" db="EMBL/GenBank/DDBJ databases">
        <title>Whole genome shotgun sequence of Cellulomonas phragmiteti NBRC 110785.</title>
        <authorList>
            <person name="Komaki H."/>
            <person name="Tamura T."/>
        </authorList>
    </citation>
    <scope>NUCLEOTIDE SEQUENCE [LARGE SCALE GENOMIC DNA]</scope>
    <source>
        <strain evidence="3 4">NBRC 110785</strain>
    </source>
</reference>